<dbReference type="Gene3D" id="3.40.50.720">
    <property type="entry name" value="NAD(P)-binding Rossmann-like Domain"/>
    <property type="match status" value="1"/>
</dbReference>
<sequence length="259" mass="28188">MTWHDLDQKGLPDGVTAVVNLTGQNVLDPTRRWTPGFKQNVWNSRINSASALAKAIEKSSGVQAFVNVSGVSLYQPSDKIYTEDDSGETYDFMSKLCIEWEKASNLPKDSSCRQVNVRSGVVIGRGGGMIASIQLPFWLGLGGPIGSGNQPLPWIHILDLCRLIQFAMENPNVSGPLNGVAPEIVTNEQFSKAYASALRRPAIFAVPEFVVDLLFGKERSVLLTTGAKVKPKKVLDLGFEYKYPTAKAACTAVVNKSDE</sequence>
<dbReference type="PANTHER" id="PTHR11092">
    <property type="entry name" value="SUGAR NUCLEOTIDE EPIMERASE RELATED"/>
    <property type="match status" value="1"/>
</dbReference>
<feature type="domain" description="NAD-dependent epimerase/dehydratase" evidence="1">
    <location>
        <begin position="15"/>
        <end position="173"/>
    </location>
</feature>
<name>A0A0K8TKJ3_TABBR</name>
<dbReference type="InterPro" id="IPR036291">
    <property type="entry name" value="NAD(P)-bd_dom_sf"/>
</dbReference>
<accession>A0A0K8TKJ3</accession>
<dbReference type="PANTHER" id="PTHR11092:SF0">
    <property type="entry name" value="EPIMERASE FAMILY PROTEIN SDR39U1"/>
    <property type="match status" value="1"/>
</dbReference>
<dbReference type="SUPFAM" id="SSF51735">
    <property type="entry name" value="NAD(P)-binding Rossmann-fold domains"/>
    <property type="match status" value="1"/>
</dbReference>
<protein>
    <submittedName>
        <fullName evidence="3">Putative nucleoside-diphosphate sugar epimerase</fullName>
    </submittedName>
</protein>
<dbReference type="InterPro" id="IPR013549">
    <property type="entry name" value="DUF1731"/>
</dbReference>
<dbReference type="AlphaFoldDB" id="A0A0K8TKJ3"/>
<dbReference type="NCBIfam" id="TIGR01777">
    <property type="entry name" value="yfcH"/>
    <property type="match status" value="1"/>
</dbReference>
<dbReference type="InterPro" id="IPR001509">
    <property type="entry name" value="Epimerase_deHydtase"/>
</dbReference>
<dbReference type="Pfam" id="PF08338">
    <property type="entry name" value="DUF1731"/>
    <property type="match status" value="1"/>
</dbReference>
<evidence type="ECO:0000313" key="3">
    <source>
        <dbReference type="EMBL" id="JAI14877.1"/>
    </source>
</evidence>
<evidence type="ECO:0000259" key="2">
    <source>
        <dbReference type="Pfam" id="PF08338"/>
    </source>
</evidence>
<dbReference type="InterPro" id="IPR010099">
    <property type="entry name" value="SDR39U1"/>
</dbReference>
<proteinExistence type="evidence at transcript level"/>
<reference evidence="3" key="1">
    <citation type="journal article" date="2015" name="Insect Biochem. Mol. Biol.">
        <title>An insight into the sialome of the horse fly, Tabanus bromius.</title>
        <authorList>
            <person name="Ribeiro J.M."/>
            <person name="Kazimirova M."/>
            <person name="Takac P."/>
            <person name="Andersen J.F."/>
            <person name="Francischetti I.M."/>
        </authorList>
    </citation>
    <scope>NUCLEOTIDE SEQUENCE</scope>
</reference>
<dbReference type="EMBL" id="GDAI01002726">
    <property type="protein sequence ID" value="JAI14877.1"/>
    <property type="molecule type" value="mRNA"/>
</dbReference>
<evidence type="ECO:0000259" key="1">
    <source>
        <dbReference type="Pfam" id="PF01370"/>
    </source>
</evidence>
<feature type="domain" description="DUF1731" evidence="2">
    <location>
        <begin position="206"/>
        <end position="252"/>
    </location>
</feature>
<organism evidence="3">
    <name type="scientific">Tabanus bromius</name>
    <name type="common">Band-eyed brown horse fly</name>
    <dbReference type="NCBI Taxonomy" id="304241"/>
    <lineage>
        <taxon>Eukaryota</taxon>
        <taxon>Metazoa</taxon>
        <taxon>Ecdysozoa</taxon>
        <taxon>Arthropoda</taxon>
        <taxon>Hexapoda</taxon>
        <taxon>Insecta</taxon>
        <taxon>Pterygota</taxon>
        <taxon>Neoptera</taxon>
        <taxon>Endopterygota</taxon>
        <taxon>Diptera</taxon>
        <taxon>Brachycera</taxon>
        <taxon>Tabanomorpha</taxon>
        <taxon>Tabanoidea</taxon>
        <taxon>Tabanidae</taxon>
        <taxon>Tabanus</taxon>
    </lineage>
</organism>
<dbReference type="Pfam" id="PF01370">
    <property type="entry name" value="Epimerase"/>
    <property type="match status" value="1"/>
</dbReference>